<dbReference type="AlphaFoldDB" id="A0A9X6JRH3"/>
<protein>
    <submittedName>
        <fullName evidence="1">Uncharacterized protein</fullName>
    </submittedName>
</protein>
<evidence type="ECO:0000313" key="2">
    <source>
        <dbReference type="Proteomes" id="UP000195087"/>
    </source>
</evidence>
<dbReference type="EMBL" id="NFEH01000045">
    <property type="protein sequence ID" value="OTZ76196.1"/>
    <property type="molecule type" value="Genomic_DNA"/>
</dbReference>
<evidence type="ECO:0000313" key="1">
    <source>
        <dbReference type="EMBL" id="OTZ76196.1"/>
    </source>
</evidence>
<dbReference type="Proteomes" id="UP000195087">
    <property type="component" value="Unassembled WGS sequence"/>
</dbReference>
<comment type="caution">
    <text evidence="1">The sequence shown here is derived from an EMBL/GenBank/DDBJ whole genome shotgun (WGS) entry which is preliminary data.</text>
</comment>
<reference evidence="1 2" key="1">
    <citation type="submission" date="2016-10" db="EMBL/GenBank/DDBJ databases">
        <title>Comparative genomics of Bacillus thuringiensis reveals a path to pathogens against multiple invertebrate hosts.</title>
        <authorList>
            <person name="Zheng J."/>
            <person name="Gao Q."/>
            <person name="Liu H."/>
            <person name="Peng D."/>
            <person name="Ruan L."/>
            <person name="Sun M."/>
        </authorList>
    </citation>
    <scope>NUCLEOTIDE SEQUENCE [LARGE SCALE GENOMIC DNA]</scope>
    <source>
        <strain evidence="1">BGSC 4W1</strain>
    </source>
</reference>
<gene>
    <name evidence="1" type="ORF">BK769_07210</name>
</gene>
<organism evidence="1 2">
    <name type="scientific">Bacillus thuringiensis serovar kumamotoensis</name>
    <dbReference type="NCBI Taxonomy" id="132267"/>
    <lineage>
        <taxon>Bacteria</taxon>
        <taxon>Bacillati</taxon>
        <taxon>Bacillota</taxon>
        <taxon>Bacilli</taxon>
        <taxon>Bacillales</taxon>
        <taxon>Bacillaceae</taxon>
        <taxon>Bacillus</taxon>
        <taxon>Bacillus cereus group</taxon>
    </lineage>
</organism>
<dbReference type="RefSeq" id="WP_086391586.1">
    <property type="nucleotide sequence ID" value="NZ_NFEH01000045.1"/>
</dbReference>
<accession>A0A9X6JRH3</accession>
<sequence>MRHTRNRQMTKIGEENFMRMKNIKISTIRKPDGKFPNRLDPTFKWNRNGCKNQYVSWVLPIDIFIEEIAFIKEERI</sequence>
<name>A0A9X6JRH3_BACUK</name>
<proteinExistence type="predicted"/>